<evidence type="ECO:0000256" key="12">
    <source>
        <dbReference type="ARBA" id="ARBA00065697"/>
    </source>
</evidence>
<dbReference type="SUPFAM" id="SSF46565">
    <property type="entry name" value="Chaperone J-domain"/>
    <property type="match status" value="1"/>
</dbReference>
<dbReference type="NCBIfam" id="TIGR00714">
    <property type="entry name" value="hscB"/>
    <property type="match status" value="1"/>
</dbReference>
<dbReference type="FunFam" id="1.10.287.110:FF:000042">
    <property type="entry name" value="Iron-sulfur cluster co-chaperone protein HscB, mitochondrial"/>
    <property type="match status" value="1"/>
</dbReference>
<dbReference type="GO" id="GO:0005654">
    <property type="term" value="C:nucleoplasm"/>
    <property type="evidence" value="ECO:0007669"/>
    <property type="project" value="Ensembl"/>
</dbReference>
<dbReference type="PROSITE" id="PS50076">
    <property type="entry name" value="DNAJ_2"/>
    <property type="match status" value="1"/>
</dbReference>
<comment type="function">
    <text evidence="10">Acts as a co-chaperone in iron-sulfur cluster assembly in the cytoplasm. Also mediates complex formation between components of the cytosolic iron-sulfur biogenesis pathway and the CIA targeting complex composed of CIAO1, DIPK1B/FAM69B and MMS19 by binding directly to the scaffold protein ISCU and to CIAO1. This facilitates iron-sulfur cluster insertion into a number of cytoplasmic and nuclear proteins including POLD1, ELP3, DPYD and PPAT.</text>
</comment>
<dbReference type="HAMAP" id="MF_00682">
    <property type="entry name" value="HscB"/>
    <property type="match status" value="1"/>
</dbReference>
<dbReference type="InterPro" id="IPR036869">
    <property type="entry name" value="J_dom_sf"/>
</dbReference>
<dbReference type="GO" id="GO:0044571">
    <property type="term" value="P:[2Fe-2S] cluster assembly"/>
    <property type="evidence" value="ECO:0007669"/>
    <property type="project" value="InterPro"/>
</dbReference>
<dbReference type="FunFam" id="1.20.1280.20:FF:000002">
    <property type="entry name" value="HscB mitochondrial iron-sulfur cluster co-chaperone"/>
    <property type="match status" value="1"/>
</dbReference>
<evidence type="ECO:0000256" key="7">
    <source>
        <dbReference type="ARBA" id="ARBA00023128"/>
    </source>
</evidence>
<comment type="subcellular location">
    <subcellularLocation>
        <location evidence="2">Cytoplasm</location>
    </subcellularLocation>
    <subcellularLocation>
        <location evidence="1">Mitochondrion</location>
    </subcellularLocation>
</comment>
<comment type="subunit">
    <text evidence="12">Interacts with ISCU and HSPA9 to form an iron-sulfur transfer complex. Interacts with SDHAF1 (via the first LYR motif); the interaction recruits the iron-sulfur transfer complex composed of HSC20, HSPA9 and ISCU and mediates the incorporation of iron-sulfur clusters into SDHB which also interacts with HSC20. Interacts with the cytoplasmic form of ISCU and with CIA complex member CIAO1 (via LYR motif).</text>
</comment>
<dbReference type="SMART" id="SM00271">
    <property type="entry name" value="DnaJ"/>
    <property type="match status" value="1"/>
</dbReference>
<dbReference type="Gene3D" id="1.10.287.110">
    <property type="entry name" value="DnaJ domain"/>
    <property type="match status" value="1"/>
</dbReference>
<sequence>MQAALRWRFGGARWALRVPEGAPRPRCLGPGSAPAPRCWSCGSRLPGAEGLPHFCPGCRALQPPGPRPDLFRLMDCDRSFRVDAQQLQRRFRSLQRALHPDRFGRRPPKEQHYSQQHSSLINKAYQTLLNPLSRGLYLLELNGVEPAQETDCDADSAFLMEIMEINEKLAEPKNEDILEEIETLIKVKQEELTKEVTAAFERDDLQEAKKLLAKMKYFANLEDKLKNKKIPS</sequence>
<dbReference type="InParanoid" id="A0A663ER03"/>
<dbReference type="InterPro" id="IPR004640">
    <property type="entry name" value="HscB"/>
</dbReference>
<dbReference type="GO" id="GO:0005739">
    <property type="term" value="C:mitochondrion"/>
    <property type="evidence" value="ECO:0007669"/>
    <property type="project" value="UniProtKB-SubCell"/>
</dbReference>
<comment type="subunit">
    <text evidence="11">Homodimer. Interacts with ISCU (cytoplasmic form); this interaction stabilizes the (Fe-S) clusters on ISCU. Interacts with the CIA complex member CIAO1 (via LYR motif).</text>
</comment>
<evidence type="ECO:0000256" key="4">
    <source>
        <dbReference type="ARBA" id="ARBA00010476"/>
    </source>
</evidence>
<dbReference type="Pfam" id="PF18256">
    <property type="entry name" value="HscB_4_cys"/>
    <property type="match status" value="1"/>
</dbReference>
<dbReference type="GO" id="GO:0051259">
    <property type="term" value="P:protein complex oligomerization"/>
    <property type="evidence" value="ECO:0007669"/>
    <property type="project" value="InterPro"/>
</dbReference>
<evidence type="ECO:0000256" key="5">
    <source>
        <dbReference type="ARBA" id="ARBA00022490"/>
    </source>
</evidence>
<organism evidence="15 16">
    <name type="scientific">Aquila chrysaetos chrysaetos</name>
    <dbReference type="NCBI Taxonomy" id="223781"/>
    <lineage>
        <taxon>Eukaryota</taxon>
        <taxon>Metazoa</taxon>
        <taxon>Chordata</taxon>
        <taxon>Craniata</taxon>
        <taxon>Vertebrata</taxon>
        <taxon>Euteleostomi</taxon>
        <taxon>Archelosauria</taxon>
        <taxon>Archosauria</taxon>
        <taxon>Dinosauria</taxon>
        <taxon>Saurischia</taxon>
        <taxon>Theropoda</taxon>
        <taxon>Coelurosauria</taxon>
        <taxon>Aves</taxon>
        <taxon>Neognathae</taxon>
        <taxon>Neoaves</taxon>
        <taxon>Telluraves</taxon>
        <taxon>Accipitrimorphae</taxon>
        <taxon>Accipitriformes</taxon>
        <taxon>Accipitridae</taxon>
        <taxon>Accipitrinae</taxon>
        <taxon>Aquila</taxon>
    </lineage>
</organism>
<dbReference type="InterPro" id="IPR001623">
    <property type="entry name" value="DnaJ_domain"/>
</dbReference>
<evidence type="ECO:0000256" key="9">
    <source>
        <dbReference type="ARBA" id="ARBA00054586"/>
    </source>
</evidence>
<dbReference type="AlphaFoldDB" id="A0A663ER03"/>
<reference evidence="15" key="1">
    <citation type="submission" date="2025-08" db="UniProtKB">
        <authorList>
            <consortium name="Ensembl"/>
        </authorList>
    </citation>
    <scope>IDENTIFICATION</scope>
</reference>
<dbReference type="Ensembl" id="ENSACCT00020015385.1">
    <property type="protein sequence ID" value="ENSACCP00020014745.1"/>
    <property type="gene ID" value="ENSACCG00020010160.1"/>
</dbReference>
<gene>
    <name evidence="15" type="primary">HSCB</name>
</gene>
<dbReference type="GeneID" id="115346216"/>
<comment type="pathway">
    <text evidence="3">Cofactor biosynthesis; iron-sulfur cluster biosynthesis.</text>
</comment>
<dbReference type="InterPro" id="IPR009073">
    <property type="entry name" value="HscB_oligo_C"/>
</dbReference>
<dbReference type="GO" id="GO:0042802">
    <property type="term" value="F:identical protein binding"/>
    <property type="evidence" value="ECO:0007669"/>
    <property type="project" value="Ensembl"/>
</dbReference>
<keyword evidence="7" id="KW-0496">Mitochondrion</keyword>
<keyword evidence="16" id="KW-1185">Reference proteome</keyword>
<dbReference type="PANTHER" id="PTHR14021:SF15">
    <property type="entry name" value="IRON-SULFUR CLUSTER CO-CHAPERONE PROTEIN HSCB"/>
    <property type="match status" value="1"/>
</dbReference>
<feature type="domain" description="J" evidence="14">
    <location>
        <begin position="69"/>
        <end position="141"/>
    </location>
</feature>
<dbReference type="InterPro" id="IPR040682">
    <property type="entry name" value="HscB_4_cys"/>
</dbReference>
<dbReference type="KEGG" id="achc:115346216"/>
<dbReference type="Proteomes" id="UP000472275">
    <property type="component" value="Chromosome 9"/>
</dbReference>
<evidence type="ECO:0000256" key="11">
    <source>
        <dbReference type="ARBA" id="ARBA00065241"/>
    </source>
</evidence>
<evidence type="ECO:0000313" key="16">
    <source>
        <dbReference type="Proteomes" id="UP000472275"/>
    </source>
</evidence>
<dbReference type="GeneTree" id="ENSGT00390000008206"/>
<keyword evidence="6" id="KW-0479">Metal-binding</keyword>
<evidence type="ECO:0000259" key="14">
    <source>
        <dbReference type="PROSITE" id="PS50076"/>
    </source>
</evidence>
<proteinExistence type="inferred from homology"/>
<evidence type="ECO:0000313" key="15">
    <source>
        <dbReference type="Ensembl" id="ENSACCP00020014745.1"/>
    </source>
</evidence>
<evidence type="ECO:0000256" key="6">
    <source>
        <dbReference type="ARBA" id="ARBA00022723"/>
    </source>
</evidence>
<dbReference type="SUPFAM" id="SSF47144">
    <property type="entry name" value="HSC20 (HSCB), C-terminal oligomerisation domain"/>
    <property type="match status" value="1"/>
</dbReference>
<dbReference type="OrthoDB" id="448954at2759"/>
<dbReference type="GO" id="GO:0051087">
    <property type="term" value="F:protein-folding chaperone binding"/>
    <property type="evidence" value="ECO:0007669"/>
    <property type="project" value="InterPro"/>
</dbReference>
<evidence type="ECO:0000256" key="2">
    <source>
        <dbReference type="ARBA" id="ARBA00004496"/>
    </source>
</evidence>
<dbReference type="Gene3D" id="1.20.1280.20">
    <property type="entry name" value="HscB, C-terminal domain"/>
    <property type="match status" value="1"/>
</dbReference>
<comment type="function">
    <text evidence="9">Acts as a co-chaperone in iron-sulfur cluster assembly in mitochondria. Required for incorporation of iron-sulfur clusters into SDHB, the iron-sulfur protein subunit of succinate dehydrogenase that is involved in complex II of the mitochondrial electron transport chain. Recruited to SDHB by interaction with SDHAF1 which first binds SDHB and then recruits the iron-sulfur transfer complex formed by HSC20, HSPA9 and ISCU through direct binding to HSC20. Plays an essential role in hematopoiesis.</text>
</comment>
<keyword evidence="8" id="KW-0143">Chaperone</keyword>
<evidence type="ECO:0000256" key="13">
    <source>
        <dbReference type="ARBA" id="ARBA00073563"/>
    </source>
</evidence>
<accession>A0A663ER03</accession>
<evidence type="ECO:0000256" key="3">
    <source>
        <dbReference type="ARBA" id="ARBA00005151"/>
    </source>
</evidence>
<evidence type="ECO:0000256" key="8">
    <source>
        <dbReference type="ARBA" id="ARBA00023186"/>
    </source>
</evidence>
<dbReference type="GO" id="GO:0001671">
    <property type="term" value="F:ATPase activator activity"/>
    <property type="evidence" value="ECO:0007669"/>
    <property type="project" value="InterPro"/>
</dbReference>
<comment type="similarity">
    <text evidence="4">Belongs to the HscB family.</text>
</comment>
<dbReference type="Pfam" id="PF07743">
    <property type="entry name" value="HSCB_C"/>
    <property type="match status" value="1"/>
</dbReference>
<keyword evidence="5" id="KW-0963">Cytoplasm</keyword>
<dbReference type="CDD" id="cd06257">
    <property type="entry name" value="DnaJ"/>
    <property type="match status" value="1"/>
</dbReference>
<evidence type="ECO:0000256" key="10">
    <source>
        <dbReference type="ARBA" id="ARBA00058496"/>
    </source>
</evidence>
<dbReference type="GO" id="GO:0046872">
    <property type="term" value="F:metal ion binding"/>
    <property type="evidence" value="ECO:0007669"/>
    <property type="project" value="UniProtKB-KW"/>
</dbReference>
<reference evidence="15" key="2">
    <citation type="submission" date="2025-09" db="UniProtKB">
        <authorList>
            <consortium name="Ensembl"/>
        </authorList>
    </citation>
    <scope>IDENTIFICATION</scope>
</reference>
<dbReference type="GO" id="GO:0005829">
    <property type="term" value="C:cytosol"/>
    <property type="evidence" value="ECO:0007669"/>
    <property type="project" value="Ensembl"/>
</dbReference>
<evidence type="ECO:0000256" key="1">
    <source>
        <dbReference type="ARBA" id="ARBA00004173"/>
    </source>
</evidence>
<dbReference type="CTD" id="150274"/>
<name>A0A663ER03_AQUCH</name>
<dbReference type="InterPro" id="IPR036386">
    <property type="entry name" value="HscB_C_sf"/>
</dbReference>
<dbReference type="RefSeq" id="XP_029881891.1">
    <property type="nucleotide sequence ID" value="XM_030026031.2"/>
</dbReference>
<dbReference type="PANTHER" id="PTHR14021">
    <property type="entry name" value="IRON-SULFUR CLUSTER CO-CHAPERONE PROTEIN HSCB"/>
    <property type="match status" value="1"/>
</dbReference>
<protein>
    <recommendedName>
        <fullName evidence="13">Iron-sulfur cluster co-chaperone protein HscB</fullName>
    </recommendedName>
</protein>